<dbReference type="PANTHER" id="PTHR47135">
    <property type="entry name" value="FIBRONECTIN TYPE III DOMAIN-CONTAINING PROTEIN 7"/>
    <property type="match status" value="1"/>
</dbReference>
<feature type="domain" description="Fibronectin type-III" evidence="1">
    <location>
        <begin position="36"/>
        <end position="121"/>
    </location>
</feature>
<dbReference type="RefSeq" id="WP_125481453.1">
    <property type="nucleotide sequence ID" value="NZ_RSFW01000020.1"/>
</dbReference>
<dbReference type="CDD" id="cd00063">
    <property type="entry name" value="FN3"/>
    <property type="match status" value="2"/>
</dbReference>
<dbReference type="InterPro" id="IPR058094">
    <property type="entry name" value="Ig-like_OmpL47-like"/>
</dbReference>
<evidence type="ECO:0000313" key="3">
    <source>
        <dbReference type="Proteomes" id="UP000279911"/>
    </source>
</evidence>
<dbReference type="Proteomes" id="UP000279911">
    <property type="component" value="Unassembled WGS sequence"/>
</dbReference>
<dbReference type="NCBIfam" id="NF047446">
    <property type="entry name" value="barrel_OmpL47"/>
    <property type="match status" value="3"/>
</dbReference>
<dbReference type="InterPro" id="IPR003961">
    <property type="entry name" value="FN3_dom"/>
</dbReference>
<dbReference type="Gene3D" id="3.30.1920.20">
    <property type="match status" value="3"/>
</dbReference>
<sequence length="1614" mass="177941">MKNFVNRKLIFLALILITSQIFFPLVNAFASSTALPPSNLATQYITPDDVKLTWSSVYGATGYNVYEITEGKLILRDRTTAPSYTLNNLDEGSYRFVVSTLSSEGESGPSAPISFDVVYPEMSAPATLTQAVSNGNDLTLSWGAAQYAEKYLLYQISEAAEPTLIASTAARTYKLTNLAEGNYTYAVSASHSLYGESALSPKVKLDLTHPEMTAPNNFNYSISNGTEINLKWNAVSFATNYKLYEIKDNEKALTNTVTGTNLKLTGMAAGEYFYEIRSNSDRFGESAEGSQLKVTIGDVVMAAPGNVTYSFKNINDIVLAWESVPQATSYKIYQQVNEEKILRGTVTGTSYTVPNAPEDEYQYEIHSFSSTYGESEIGGKVKVPVIHPVMVPPLNVKGTVKDDKDLTITWDTAENATNYRVYQIVNGQKTLKSTVSATSVTYTNLTPGEYMYAVHSYSSRFGESAEGTPLTETVKGKTMLSPANLTHTVLNGNDIKLSWTAAENATNYKIYQVVDGQKTLKNTITGTTITYTNLPEGDYYYLVHSNSSLFGESETGSEMKLTMIHPTMESPQELTYKLNNGNDVALSWSAAQYATAYKVYQLIDGVKVLKYNGSALSATISKLPVGEHTFIVHSVSSRFGESREGNKISININEYTMEAPENLTHTISNVNTLSLKWDAVLYANRYKVYEVVDGQRFLKATVTGTTAAISNIPEGKRHYVIHSESDRFGESPKGAPVAIEIVFPVIQAPENLTYSIKNGNDVVLAWSAAPYATSYKVYEKIDGQKILKATATGLSATITNITEGEHSYIVHTVSSRFGESEEGSDVTIDIVYPSMQEPENLTHTITNGNDITLKWNASLYATSYKVYQILGSEKVLKTTVTGTSAVLTNMPEGKYSFEIHSFSTRFGESVQGTGNSFELVFPIMQAPSNFSHSITNGNDIVLRWNSTSFATSYKVYRIIDGKKELLRTLTGTAVTFTNMPEGNYEYEVHSVSSRFGESPEASKLNFELSWPVVQPPQVSGTVFNVNNITLAWPAVTWANEYRVYKLNDGGKELIYKGTALNYKVYNLTEKTHSFEVTAYSTRFGESNPSNKITEKIIYPIMEPPAAELKLLSESSARIYWDFVTYANGYNIYELLDGKPVLVAANVNNLSYTLTDLTYANHEYYVTSYSNSFGESEPSNIVLAKLIVDTQAPVTSSNIKNDWSNESVSVKLTASDDETGVAATYYSVNGSGFVEGITAIVSGEGLHQIAYYSVDRAGNKEEVKTETVKIDFQAPNTISNMDANWKRDSFTVELNAEDGLSGVSKTYYSVNGEDFTEGNTLILTEDGAYQVSYFSKDLAGNTEAVKTEIVKIDKSAPVTAANAQEEWYKSDAKIELTSQDSFSGVDTAYYSINGSEFVEGDNFILSEEGVHKVSYFSTDQAGNKEEVQVIYVKVDKTAPVITTEFDDEYVLGTSLAIKYIAADKYSGIKSEEITVNDIEYNNGESLTLDIPGIYTVKIKVTDHAGWTTTYEKNFGVYVPIELEVLPKVIKGNKGIFTVKAILPEAYQDLFDVSSVTLNGVAPVMDNTGLLKQAEKGHFKFERENFDWDPGQVKLELRGYLSDGNHVFGTKLVDVK</sequence>
<dbReference type="PROSITE" id="PS50853">
    <property type="entry name" value="FN3"/>
    <property type="match status" value="2"/>
</dbReference>
<gene>
    <name evidence="2" type="ORF">EJA10_18190</name>
</gene>
<dbReference type="Pfam" id="PF00041">
    <property type="entry name" value="fn3"/>
    <property type="match status" value="1"/>
</dbReference>
<accession>A0A3R9EYP2</accession>
<dbReference type="PANTHER" id="PTHR47135:SF1">
    <property type="entry name" value="FIBRONECTIN TYPE III DOMAIN-CONTAINING PROTEIN 7"/>
    <property type="match status" value="1"/>
</dbReference>
<dbReference type="SUPFAM" id="SSF49265">
    <property type="entry name" value="Fibronectin type III"/>
    <property type="match status" value="7"/>
</dbReference>
<evidence type="ECO:0000259" key="1">
    <source>
        <dbReference type="PROSITE" id="PS50853"/>
    </source>
</evidence>
<evidence type="ECO:0000313" key="2">
    <source>
        <dbReference type="EMBL" id="RSD25196.1"/>
    </source>
</evidence>
<dbReference type="SMART" id="SM00060">
    <property type="entry name" value="FN3"/>
    <property type="match status" value="13"/>
</dbReference>
<dbReference type="Gene3D" id="2.60.40.10">
    <property type="entry name" value="Immunoglobulins"/>
    <property type="match status" value="13"/>
</dbReference>
<feature type="domain" description="Fibronectin type-III" evidence="1">
    <location>
        <begin position="392"/>
        <end position="477"/>
    </location>
</feature>
<dbReference type="InterPro" id="IPR013783">
    <property type="entry name" value="Ig-like_fold"/>
</dbReference>
<protein>
    <recommendedName>
        <fullName evidence="1">Fibronectin type-III domain-containing protein</fullName>
    </recommendedName>
</protein>
<reference evidence="3" key="1">
    <citation type="submission" date="2018-12" db="EMBL/GenBank/DDBJ databases">
        <title>Bacillus chawlae sp. nov., Bacillus glennii sp. nov., and Bacillus saganii sp. nov. Isolated from the Vehicle Assembly Building at Kennedy Space Center where the Viking Spacecraft were Assembled.</title>
        <authorList>
            <person name="Seuylemezian A."/>
            <person name="Vaishampayan P."/>
        </authorList>
    </citation>
    <scope>NUCLEOTIDE SEQUENCE [LARGE SCALE GENOMIC DNA]</scope>
    <source>
        <strain evidence="3">DSM 13966</strain>
    </source>
</reference>
<dbReference type="EMBL" id="RSFW01000020">
    <property type="protein sequence ID" value="RSD25196.1"/>
    <property type="molecule type" value="Genomic_DNA"/>
</dbReference>
<proteinExistence type="predicted"/>
<dbReference type="InterPro" id="IPR036116">
    <property type="entry name" value="FN3_sf"/>
</dbReference>
<name>A0A3R9EYP2_9BACI</name>
<organism evidence="2 3">
    <name type="scientific">Mesobacillus subterraneus</name>
    <dbReference type="NCBI Taxonomy" id="285983"/>
    <lineage>
        <taxon>Bacteria</taxon>
        <taxon>Bacillati</taxon>
        <taxon>Bacillota</taxon>
        <taxon>Bacilli</taxon>
        <taxon>Bacillales</taxon>
        <taxon>Bacillaceae</taxon>
        <taxon>Mesobacillus</taxon>
    </lineage>
</organism>
<comment type="caution">
    <text evidence="2">The sequence shown here is derived from an EMBL/GenBank/DDBJ whole genome shotgun (WGS) entry which is preliminary data.</text>
</comment>
<dbReference type="OrthoDB" id="2442444at2"/>